<feature type="compositionally biased region" description="Low complexity" evidence="5">
    <location>
        <begin position="425"/>
        <end position="445"/>
    </location>
</feature>
<comment type="caution">
    <text evidence="8">The sequence shown here is derived from an EMBL/GenBank/DDBJ whole genome shotgun (WGS) entry which is preliminary data.</text>
</comment>
<dbReference type="PRINTS" id="PR00503">
    <property type="entry name" value="BROMODOMAIN"/>
</dbReference>
<feature type="domain" description="NET" evidence="7">
    <location>
        <begin position="256"/>
        <end position="337"/>
    </location>
</feature>
<dbReference type="SUPFAM" id="SSF47370">
    <property type="entry name" value="Bromodomain"/>
    <property type="match status" value="1"/>
</dbReference>
<dbReference type="EMBL" id="NCVQ01000003">
    <property type="protein sequence ID" value="PWZ38016.1"/>
    <property type="molecule type" value="Genomic_DNA"/>
</dbReference>
<evidence type="ECO:0000259" key="7">
    <source>
        <dbReference type="PROSITE" id="PS51525"/>
    </source>
</evidence>
<feature type="compositionally biased region" description="Pro residues" evidence="5">
    <location>
        <begin position="224"/>
        <end position="237"/>
    </location>
</feature>
<evidence type="ECO:0000256" key="4">
    <source>
        <dbReference type="PROSITE-ProRule" id="PRU00035"/>
    </source>
</evidence>
<keyword evidence="2 4" id="KW-0103">Bromodomain</keyword>
<keyword evidence="1" id="KW-0805">Transcription regulation</keyword>
<feature type="compositionally biased region" description="Pro residues" evidence="5">
    <location>
        <begin position="25"/>
        <end position="36"/>
    </location>
</feature>
<evidence type="ECO:0000256" key="1">
    <source>
        <dbReference type="ARBA" id="ARBA00023015"/>
    </source>
</evidence>
<protein>
    <submittedName>
        <fullName evidence="8">Transcription factor GTE3, chloroplastic</fullName>
    </submittedName>
</protein>
<reference evidence="8" key="1">
    <citation type="journal article" date="2018" name="Nat. Genet.">
        <title>Extensive intraspecific gene order and gene structural variations between Mo17 and other maize genomes.</title>
        <authorList>
            <person name="Sun S."/>
            <person name="Zhou Y."/>
            <person name="Chen J."/>
            <person name="Shi J."/>
            <person name="Zhao H."/>
            <person name="Zhao H."/>
            <person name="Song W."/>
            <person name="Zhang M."/>
            <person name="Cui Y."/>
            <person name="Dong X."/>
            <person name="Liu H."/>
            <person name="Ma X."/>
            <person name="Jiao Y."/>
            <person name="Wang B."/>
            <person name="Wei X."/>
            <person name="Stein J.C."/>
            <person name="Glaubitz J.C."/>
            <person name="Lu F."/>
            <person name="Yu G."/>
            <person name="Liang C."/>
            <person name="Fengler K."/>
            <person name="Li B."/>
            <person name="Rafalski A."/>
            <person name="Schnable P.S."/>
            <person name="Ware D.H."/>
            <person name="Buckler E.S."/>
            <person name="Lai J."/>
        </authorList>
    </citation>
    <scope>NUCLEOTIDE SEQUENCE [LARGE SCALE GENOMIC DNA]</scope>
    <source>
        <tissue evidence="8">Seedling</tissue>
    </source>
</reference>
<evidence type="ECO:0000256" key="5">
    <source>
        <dbReference type="SAM" id="MobiDB-lite"/>
    </source>
</evidence>
<dbReference type="Gene3D" id="1.20.1270.220">
    <property type="match status" value="1"/>
</dbReference>
<dbReference type="PANTHER" id="PTHR45926">
    <property type="entry name" value="OSJNBA0053K19.4 PROTEIN"/>
    <property type="match status" value="1"/>
</dbReference>
<dbReference type="AlphaFoldDB" id="A0A3L6FTC0"/>
<dbReference type="Gene3D" id="1.20.920.10">
    <property type="entry name" value="Bromodomain-like"/>
    <property type="match status" value="1"/>
</dbReference>
<proteinExistence type="predicted"/>
<dbReference type="Pfam" id="PF17035">
    <property type="entry name" value="BET"/>
    <property type="match status" value="1"/>
</dbReference>
<accession>A0A3L6FTC0</accession>
<evidence type="ECO:0000313" key="8">
    <source>
        <dbReference type="EMBL" id="PWZ38016.1"/>
    </source>
</evidence>
<name>A0A3L6FTC0_MAIZE</name>
<dbReference type="PROSITE" id="PS51525">
    <property type="entry name" value="NET"/>
    <property type="match status" value="1"/>
</dbReference>
<dbReference type="Proteomes" id="UP000251960">
    <property type="component" value="Chromosome 2"/>
</dbReference>
<dbReference type="InterPro" id="IPR036427">
    <property type="entry name" value="Bromodomain-like_sf"/>
</dbReference>
<organism evidence="8">
    <name type="scientific">Zea mays</name>
    <name type="common">Maize</name>
    <dbReference type="NCBI Taxonomy" id="4577"/>
    <lineage>
        <taxon>Eukaryota</taxon>
        <taxon>Viridiplantae</taxon>
        <taxon>Streptophyta</taxon>
        <taxon>Embryophyta</taxon>
        <taxon>Tracheophyta</taxon>
        <taxon>Spermatophyta</taxon>
        <taxon>Magnoliopsida</taxon>
        <taxon>Liliopsida</taxon>
        <taxon>Poales</taxon>
        <taxon>Poaceae</taxon>
        <taxon>PACMAD clade</taxon>
        <taxon>Panicoideae</taxon>
        <taxon>Andropogonodae</taxon>
        <taxon>Andropogoneae</taxon>
        <taxon>Tripsacinae</taxon>
        <taxon>Zea</taxon>
    </lineage>
</organism>
<evidence type="ECO:0000259" key="6">
    <source>
        <dbReference type="PROSITE" id="PS50014"/>
    </source>
</evidence>
<evidence type="ECO:0000256" key="2">
    <source>
        <dbReference type="ARBA" id="ARBA00023117"/>
    </source>
</evidence>
<evidence type="ECO:0000256" key="3">
    <source>
        <dbReference type="ARBA" id="ARBA00023163"/>
    </source>
</evidence>
<dbReference type="InterPro" id="IPR001487">
    <property type="entry name" value="Bromodomain"/>
</dbReference>
<dbReference type="InterPro" id="IPR038336">
    <property type="entry name" value="NET_sf"/>
</dbReference>
<feature type="region of interest" description="Disordered" evidence="5">
    <location>
        <begin position="1"/>
        <end position="56"/>
    </location>
</feature>
<dbReference type="ExpressionAtlas" id="A0A3L6FTC0">
    <property type="expression patterns" value="baseline and differential"/>
</dbReference>
<feature type="region of interest" description="Disordered" evidence="5">
    <location>
        <begin position="219"/>
        <end position="240"/>
    </location>
</feature>
<sequence length="451" mass="49084">MASALLAGQGGARHHGWGETRAPLAPIPPNPNPSQPHPRADGSKSKPRAAASSPAAGYVTFRPASLGPLEARALRDRLAGELTQVRALLSRIDTWQQQGPPPAGLRGEMRKRCGQILTRLRKDKRSVWFNAPVEVERLGLHDYHAVIKRPMDLGTVKEGLAAGRYASHDDFAADVRLTFTNALRYNPVGHEVHTFAGALLAYFERMYKEALACFEEDCKRPEPPRPVPPQLTPPPAAEPVEAKVKPRAGNVRMRKPKAREPNKREMSLEEKNMLRVGLESLPEEKMHNVLQIVRKRNNNPEMLGDEIELDIDEMDVETQWELDRFVTNFNKALKKSQRAVVVNGGAADVTSAAVAENDTAPVSNVLALVDNDDVEREKPVRSATMAEQVDEYVDIGDEMPTATYQSMEIEKDAEGATGSRGSGSGSSSSSGSESRSSGDSASGAGNAHSLA</sequence>
<dbReference type="InterPro" id="IPR027353">
    <property type="entry name" value="NET_dom"/>
</dbReference>
<dbReference type="SMART" id="SM00297">
    <property type="entry name" value="BROMO"/>
    <property type="match status" value="1"/>
</dbReference>
<feature type="domain" description="Bromo" evidence="6">
    <location>
        <begin position="121"/>
        <end position="193"/>
    </location>
</feature>
<dbReference type="Pfam" id="PF00439">
    <property type="entry name" value="Bromodomain"/>
    <property type="match status" value="1"/>
</dbReference>
<keyword evidence="3" id="KW-0804">Transcription</keyword>
<feature type="region of interest" description="Disordered" evidence="5">
    <location>
        <begin position="405"/>
        <end position="451"/>
    </location>
</feature>
<dbReference type="PROSITE" id="PS50014">
    <property type="entry name" value="BROMODOMAIN_2"/>
    <property type="match status" value="1"/>
</dbReference>
<gene>
    <name evidence="8" type="primary">GTE3_0</name>
    <name evidence="8" type="ORF">Zm00014a_028763</name>
</gene>